<dbReference type="EMBL" id="JADJZA010000007">
    <property type="protein sequence ID" value="MBK9297877.1"/>
    <property type="molecule type" value="Genomic_DNA"/>
</dbReference>
<dbReference type="GO" id="GO:0019239">
    <property type="term" value="F:deaminase activity"/>
    <property type="evidence" value="ECO:0007669"/>
    <property type="project" value="UniProtKB-ARBA"/>
</dbReference>
<keyword evidence="3" id="KW-0862">Zinc</keyword>
<dbReference type="FunFam" id="3.20.20.140:FF:000014">
    <property type="entry name" value="5-methylthioadenosine/S-adenosylhomocysteine deaminase"/>
    <property type="match status" value="1"/>
</dbReference>
<protein>
    <submittedName>
        <fullName evidence="6">Amidohydrolase</fullName>
    </submittedName>
</protein>
<evidence type="ECO:0000313" key="7">
    <source>
        <dbReference type="Proteomes" id="UP000727993"/>
    </source>
</evidence>
<dbReference type="GO" id="GO:0046872">
    <property type="term" value="F:metal ion binding"/>
    <property type="evidence" value="ECO:0007669"/>
    <property type="project" value="UniProtKB-KW"/>
</dbReference>
<dbReference type="InterPro" id="IPR006680">
    <property type="entry name" value="Amidohydro-rel"/>
</dbReference>
<dbReference type="AlphaFoldDB" id="A0A936NF85"/>
<reference evidence="6 7" key="1">
    <citation type="submission" date="2020-10" db="EMBL/GenBank/DDBJ databases">
        <title>Connecting structure to function with the recovery of over 1000 high-quality activated sludge metagenome-assembled genomes encoding full-length rRNA genes using long-read sequencing.</title>
        <authorList>
            <person name="Singleton C.M."/>
            <person name="Petriglieri F."/>
            <person name="Kristensen J.M."/>
            <person name="Kirkegaard R.H."/>
            <person name="Michaelsen T.Y."/>
            <person name="Andersen M.H."/>
            <person name="Karst S.M."/>
            <person name="Dueholm M.S."/>
            <person name="Nielsen P.H."/>
            <person name="Albertsen M."/>
        </authorList>
    </citation>
    <scope>NUCLEOTIDE SEQUENCE [LARGE SCALE GENOMIC DNA]</scope>
    <source>
        <strain evidence="6">Lyne_18-Q3-R50-59_MAXAC.006</strain>
    </source>
</reference>
<dbReference type="GO" id="GO:0016814">
    <property type="term" value="F:hydrolase activity, acting on carbon-nitrogen (but not peptide) bonds, in cyclic amidines"/>
    <property type="evidence" value="ECO:0007669"/>
    <property type="project" value="UniProtKB-ARBA"/>
</dbReference>
<gene>
    <name evidence="6" type="ORF">IPN02_13805</name>
</gene>
<dbReference type="Gene3D" id="2.30.40.10">
    <property type="entry name" value="Urease, subunit C, domain 1"/>
    <property type="match status" value="1"/>
</dbReference>
<dbReference type="InterPro" id="IPR011059">
    <property type="entry name" value="Metal-dep_hydrolase_composite"/>
</dbReference>
<dbReference type="InterPro" id="IPR054418">
    <property type="entry name" value="MQNX/HUTI_composite_N"/>
</dbReference>
<feature type="domain" description="Amidohydrolase-related" evidence="4">
    <location>
        <begin position="62"/>
        <end position="414"/>
    </location>
</feature>
<dbReference type="SUPFAM" id="SSF51556">
    <property type="entry name" value="Metallo-dependent hydrolases"/>
    <property type="match status" value="1"/>
</dbReference>
<dbReference type="PANTHER" id="PTHR43794">
    <property type="entry name" value="AMINOHYDROLASE SSNA-RELATED"/>
    <property type="match status" value="1"/>
</dbReference>
<dbReference type="PANTHER" id="PTHR43794:SF11">
    <property type="entry name" value="AMIDOHYDROLASE-RELATED DOMAIN-CONTAINING PROTEIN"/>
    <property type="match status" value="1"/>
</dbReference>
<accession>A0A936NF85</accession>
<dbReference type="SUPFAM" id="SSF51338">
    <property type="entry name" value="Composite domain of metallo-dependent hydrolases"/>
    <property type="match status" value="1"/>
</dbReference>
<evidence type="ECO:0000259" key="5">
    <source>
        <dbReference type="Pfam" id="PF22039"/>
    </source>
</evidence>
<keyword evidence="1" id="KW-0479">Metal-binding</keyword>
<feature type="domain" description="Aminodeoxyfutalosine deaminase/Imidazolonepropionase-like composite" evidence="5">
    <location>
        <begin position="28"/>
        <end position="53"/>
    </location>
</feature>
<comment type="caution">
    <text evidence="6">The sequence shown here is derived from an EMBL/GenBank/DDBJ whole genome shotgun (WGS) entry which is preliminary data.</text>
</comment>
<evidence type="ECO:0000256" key="2">
    <source>
        <dbReference type="ARBA" id="ARBA00022801"/>
    </source>
</evidence>
<dbReference type="Pfam" id="PF22039">
    <property type="entry name" value="HUTI_composite_bact"/>
    <property type="match status" value="1"/>
</dbReference>
<evidence type="ECO:0000256" key="1">
    <source>
        <dbReference type="ARBA" id="ARBA00022723"/>
    </source>
</evidence>
<dbReference type="Proteomes" id="UP000727993">
    <property type="component" value="Unassembled WGS sequence"/>
</dbReference>
<dbReference type="InterPro" id="IPR050287">
    <property type="entry name" value="MTA/SAH_deaminase"/>
</dbReference>
<proteinExistence type="predicted"/>
<evidence type="ECO:0000256" key="3">
    <source>
        <dbReference type="ARBA" id="ARBA00022833"/>
    </source>
</evidence>
<dbReference type="InterPro" id="IPR032466">
    <property type="entry name" value="Metal_Hydrolase"/>
</dbReference>
<dbReference type="Pfam" id="PF01979">
    <property type="entry name" value="Amidohydro_1"/>
    <property type="match status" value="1"/>
</dbReference>
<dbReference type="Gene3D" id="3.20.20.140">
    <property type="entry name" value="Metal-dependent hydrolases"/>
    <property type="match status" value="1"/>
</dbReference>
<name>A0A936NF85_9ACTN</name>
<keyword evidence="2" id="KW-0378">Hydrolase</keyword>
<evidence type="ECO:0000313" key="6">
    <source>
        <dbReference type="EMBL" id="MBK9297877.1"/>
    </source>
</evidence>
<evidence type="ECO:0000259" key="4">
    <source>
        <dbReference type="Pfam" id="PF01979"/>
    </source>
</evidence>
<dbReference type="CDD" id="cd01298">
    <property type="entry name" value="ATZ_TRZ_like"/>
    <property type="match status" value="1"/>
</dbReference>
<organism evidence="6 7">
    <name type="scientific">Candidatus Neomicrothrix subdominans</name>
    <dbReference type="NCBI Taxonomy" id="2954438"/>
    <lineage>
        <taxon>Bacteria</taxon>
        <taxon>Bacillati</taxon>
        <taxon>Actinomycetota</taxon>
        <taxon>Acidimicrobiia</taxon>
        <taxon>Acidimicrobiales</taxon>
        <taxon>Microthrixaceae</taxon>
        <taxon>Candidatus Neomicrothrix</taxon>
    </lineage>
</organism>
<sequence>MPTHAGALVLTGGTIITCDADDRVLDDGALAIVGDRLAAVGPTADVTAAYPGAARHPLGGAIVMPGLINAHTHLAMTLFRGLADDVDLEGFLDRIMPAEANVLSGEAVRDGVTLAVAESLLGGVTAALDMYFWDGVASEVARSGGLRLAGGPAFLGGGSPEGTSFDAQVERARRLWADQAEETPDDPIGRWAHPHSTYTVDPDQLALVAEAARAAGARLHTHASESAGEVAMVSAARGMRPIALLDSLGLLGPDVVLAHAVHLDEAEIAAIAASGTSVAHCPASNLKLGSGIAPIPALLAAGVVIGLGTDGPASSNDLDLFAVMRLTALIHKGVSGDATTMTAHQVLRAATIGGATLLGAGDSLGSLEVGKQADLVVLDAGAPHLTPSYDPIGTVVYAAGRGDVTDVWMAGRRVVADRTLLTIDVAAARHAVAGRRDQVLAALS</sequence>